<gene>
    <name evidence="9" type="primary">ftsQ</name>
    <name evidence="11" type="ordered locus">Hhal_2087</name>
</gene>
<comment type="function">
    <text evidence="9">Essential cell division protein. May link together the upstream cell division proteins, which are predominantly cytoplasmic, with the downstream cell division proteins, which are predominantly periplasmic. May control correct divisome assembly.</text>
</comment>
<sequence>MSREDWSDLLGRRSSRRPQGRAALLPAMPGLRGWLWGGAVALLATGAAGMASVALQEGRILPLERVELTDAPQRVAGEDLRQALVPHLHRSVLGVDVRGARDALEALPWVERAAVRRAWPGSIQVTLHEREPLARWDEHALIDRSGERFEPPVESIPEVLPELRGPEGSEGEVARLFKQMQEQLDKRHVNLVALSLSPRGSWSARLEDGVEMALGRQHPGERVERFAAVLPTLEEREEAPMERVDLRYPNGFAVAWGAADEAD</sequence>
<reference evidence="11 12" key="2">
    <citation type="journal article" date="2013" name="Stand. Genomic Sci.">
        <title>Complete genome sequence of Halorhodospira halophila SL1.</title>
        <authorList>
            <person name="Challacombe J.F."/>
            <person name="Majid S."/>
            <person name="Deole R."/>
            <person name="Brettin T.S."/>
            <person name="Bruce D."/>
            <person name="Delano S.F."/>
            <person name="Detter J.C."/>
            <person name="Gleasner C.D."/>
            <person name="Han C.S."/>
            <person name="Misra M."/>
            <person name="Reitenga K.G."/>
            <person name="Mikhailova N."/>
            <person name="Woyke T."/>
            <person name="Pitluck S."/>
            <person name="Nolan M."/>
            <person name="Land M.L."/>
            <person name="Saunders E."/>
            <person name="Tapia R."/>
            <person name="Lapidus A."/>
            <person name="Ivanova N."/>
            <person name="Hoff W.D."/>
        </authorList>
    </citation>
    <scope>NUCLEOTIDE SEQUENCE [LARGE SCALE GENOMIC DNA]</scope>
    <source>
        <strain evidence="12">DSM 244 / SL1</strain>
    </source>
</reference>
<dbReference type="InterPro" id="IPR034746">
    <property type="entry name" value="POTRA"/>
</dbReference>
<dbReference type="InterPro" id="IPR005548">
    <property type="entry name" value="Cell_div_FtsQ/DivIB_C"/>
</dbReference>
<dbReference type="eggNOG" id="COG1589">
    <property type="taxonomic scope" value="Bacteria"/>
</dbReference>
<dbReference type="Gene3D" id="3.40.50.11690">
    <property type="entry name" value="Cell division protein FtsQ/DivIB"/>
    <property type="match status" value="1"/>
</dbReference>
<dbReference type="Pfam" id="PF08478">
    <property type="entry name" value="POTRA_1"/>
    <property type="match status" value="1"/>
</dbReference>
<keyword evidence="5 9" id="KW-0812">Transmembrane</keyword>
<dbReference type="KEGG" id="hha:Hhal_2087"/>
<keyword evidence="8 9" id="KW-0131">Cell cycle</keyword>
<proteinExistence type="inferred from homology"/>
<feature type="transmembrane region" description="Helical" evidence="9">
    <location>
        <begin position="34"/>
        <end position="55"/>
    </location>
</feature>
<evidence type="ECO:0000313" key="11">
    <source>
        <dbReference type="EMBL" id="ABM62851.1"/>
    </source>
</evidence>
<evidence type="ECO:0000256" key="6">
    <source>
        <dbReference type="ARBA" id="ARBA00022989"/>
    </source>
</evidence>
<dbReference type="Proteomes" id="UP000000647">
    <property type="component" value="Chromosome"/>
</dbReference>
<dbReference type="InterPro" id="IPR045335">
    <property type="entry name" value="FtsQ_C_sf"/>
</dbReference>
<evidence type="ECO:0000256" key="5">
    <source>
        <dbReference type="ARBA" id="ARBA00022692"/>
    </source>
</evidence>
<evidence type="ECO:0000256" key="1">
    <source>
        <dbReference type="ARBA" id="ARBA00004370"/>
    </source>
</evidence>
<keyword evidence="7 9" id="KW-0472">Membrane</keyword>
<dbReference type="OrthoDB" id="9790370at2"/>
<dbReference type="STRING" id="349124.Hhal_2087"/>
<dbReference type="GO" id="GO:0032153">
    <property type="term" value="C:cell division site"/>
    <property type="evidence" value="ECO:0007669"/>
    <property type="project" value="UniProtKB-UniRule"/>
</dbReference>
<dbReference type="GO" id="GO:0090529">
    <property type="term" value="P:cell septum assembly"/>
    <property type="evidence" value="ECO:0007669"/>
    <property type="project" value="InterPro"/>
</dbReference>
<evidence type="ECO:0000256" key="8">
    <source>
        <dbReference type="ARBA" id="ARBA00023306"/>
    </source>
</evidence>
<accession>A1WYT9</accession>
<evidence type="ECO:0000256" key="2">
    <source>
        <dbReference type="ARBA" id="ARBA00022475"/>
    </source>
</evidence>
<evidence type="ECO:0000313" key="12">
    <source>
        <dbReference type="Proteomes" id="UP000000647"/>
    </source>
</evidence>
<dbReference type="InterPro" id="IPR026579">
    <property type="entry name" value="FtsQ"/>
</dbReference>
<name>A1WYT9_HALHL</name>
<comment type="subcellular location">
    <subcellularLocation>
        <location evidence="9">Cell inner membrane</location>
        <topology evidence="9">Single-pass type II membrane protein</topology>
    </subcellularLocation>
    <subcellularLocation>
        <location evidence="1">Membrane</location>
    </subcellularLocation>
    <text evidence="9">Localizes to the division septum.</text>
</comment>
<protein>
    <recommendedName>
        <fullName evidence="9">Cell division protein FtsQ</fullName>
    </recommendedName>
</protein>
<dbReference type="HAMAP" id="MF_00911">
    <property type="entry name" value="FtsQ_subfam"/>
    <property type="match status" value="1"/>
</dbReference>
<organism evidence="11 12">
    <name type="scientific">Halorhodospira halophila (strain DSM 244 / SL1)</name>
    <name type="common">Ectothiorhodospira halophila (strain DSM 244 / SL1)</name>
    <dbReference type="NCBI Taxonomy" id="349124"/>
    <lineage>
        <taxon>Bacteria</taxon>
        <taxon>Pseudomonadati</taxon>
        <taxon>Pseudomonadota</taxon>
        <taxon>Gammaproteobacteria</taxon>
        <taxon>Chromatiales</taxon>
        <taxon>Ectothiorhodospiraceae</taxon>
        <taxon>Halorhodospira</taxon>
    </lineage>
</organism>
<evidence type="ECO:0000256" key="9">
    <source>
        <dbReference type="HAMAP-Rule" id="MF_00911"/>
    </source>
</evidence>
<keyword evidence="12" id="KW-1185">Reference proteome</keyword>
<dbReference type="HOGENOM" id="CLU_064041_0_0_6"/>
<dbReference type="Gene3D" id="3.10.20.310">
    <property type="entry name" value="membrane protein fhac"/>
    <property type="match status" value="1"/>
</dbReference>
<evidence type="ECO:0000256" key="3">
    <source>
        <dbReference type="ARBA" id="ARBA00022519"/>
    </source>
</evidence>
<keyword evidence="6 9" id="KW-1133">Transmembrane helix</keyword>
<dbReference type="PANTHER" id="PTHR35851">
    <property type="entry name" value="CELL DIVISION PROTEIN FTSQ"/>
    <property type="match status" value="1"/>
</dbReference>
<comment type="similarity">
    <text evidence="9">Belongs to the FtsQ/DivIB family. FtsQ subfamily.</text>
</comment>
<dbReference type="AlphaFoldDB" id="A1WYT9"/>
<keyword evidence="2 9" id="KW-1003">Cell membrane</keyword>
<dbReference type="InterPro" id="IPR013685">
    <property type="entry name" value="POTRA_FtsQ_type"/>
</dbReference>
<evidence type="ECO:0000256" key="4">
    <source>
        <dbReference type="ARBA" id="ARBA00022618"/>
    </source>
</evidence>
<evidence type="ECO:0000256" key="7">
    <source>
        <dbReference type="ARBA" id="ARBA00023136"/>
    </source>
</evidence>
<keyword evidence="4 9" id="KW-0132">Cell division</keyword>
<dbReference type="GO" id="GO:0043093">
    <property type="term" value="P:FtsZ-dependent cytokinesis"/>
    <property type="evidence" value="ECO:0007669"/>
    <property type="project" value="UniProtKB-UniRule"/>
</dbReference>
<dbReference type="PANTHER" id="PTHR35851:SF1">
    <property type="entry name" value="CELL DIVISION PROTEIN FTSQ"/>
    <property type="match status" value="1"/>
</dbReference>
<reference evidence="12" key="1">
    <citation type="submission" date="2006-12" db="EMBL/GenBank/DDBJ databases">
        <title>Complete sequence of Halorhodospira halophila SL1.</title>
        <authorList>
            <consortium name="US DOE Joint Genome Institute"/>
            <person name="Copeland A."/>
            <person name="Lucas S."/>
            <person name="Lapidus A."/>
            <person name="Barry K."/>
            <person name="Detter J.C."/>
            <person name="Glavina del Rio T."/>
            <person name="Hammon N."/>
            <person name="Israni S."/>
            <person name="Dalin E."/>
            <person name="Tice H."/>
            <person name="Pitluck S."/>
            <person name="Saunders E."/>
            <person name="Brettin T."/>
            <person name="Bruce D."/>
            <person name="Han C."/>
            <person name="Tapia R."/>
            <person name="Schmutz J."/>
            <person name="Larimer F."/>
            <person name="Land M."/>
            <person name="Hauser L."/>
            <person name="Kyrpides N."/>
            <person name="Mikhailova N."/>
            <person name="Hoff W."/>
            <person name="Richardson P."/>
        </authorList>
    </citation>
    <scope>NUCLEOTIDE SEQUENCE [LARGE SCALE GENOMIC DNA]</scope>
    <source>
        <strain evidence="12">DSM 244 / SL1</strain>
    </source>
</reference>
<dbReference type="PROSITE" id="PS51779">
    <property type="entry name" value="POTRA"/>
    <property type="match status" value="1"/>
</dbReference>
<keyword evidence="3 9" id="KW-0997">Cell inner membrane</keyword>
<dbReference type="RefSeq" id="WP_011814873.1">
    <property type="nucleotide sequence ID" value="NC_008789.1"/>
</dbReference>
<feature type="domain" description="POTRA" evidence="10">
    <location>
        <begin position="61"/>
        <end position="130"/>
    </location>
</feature>
<dbReference type="EMBL" id="CP000544">
    <property type="protein sequence ID" value="ABM62851.1"/>
    <property type="molecule type" value="Genomic_DNA"/>
</dbReference>
<evidence type="ECO:0000259" key="10">
    <source>
        <dbReference type="PROSITE" id="PS51779"/>
    </source>
</evidence>
<comment type="subunit">
    <text evidence="9">Part of a complex composed of FtsB, FtsL and FtsQ.</text>
</comment>
<dbReference type="GO" id="GO:0005886">
    <property type="term" value="C:plasma membrane"/>
    <property type="evidence" value="ECO:0007669"/>
    <property type="project" value="UniProtKB-SubCell"/>
</dbReference>
<dbReference type="Pfam" id="PF03799">
    <property type="entry name" value="FtsQ_DivIB_C"/>
    <property type="match status" value="1"/>
</dbReference>